<feature type="compositionally biased region" description="Acidic residues" evidence="5">
    <location>
        <begin position="322"/>
        <end position="339"/>
    </location>
</feature>
<feature type="compositionally biased region" description="Basic and acidic residues" evidence="5">
    <location>
        <begin position="272"/>
        <end position="281"/>
    </location>
</feature>
<dbReference type="EMBL" id="MCFL01000004">
    <property type="protein sequence ID" value="ORZ39956.1"/>
    <property type="molecule type" value="Genomic_DNA"/>
</dbReference>
<comment type="caution">
    <text evidence="7">The sequence shown here is derived from an EMBL/GenBank/DDBJ whole genome shotgun (WGS) entry which is preliminary data.</text>
</comment>
<evidence type="ECO:0000256" key="3">
    <source>
        <dbReference type="ARBA" id="ARBA00023242"/>
    </source>
</evidence>
<feature type="region of interest" description="Disordered" evidence="5">
    <location>
        <begin position="226"/>
        <end position="253"/>
    </location>
</feature>
<keyword evidence="2 4" id="KW-0507">mRNA processing</keyword>
<dbReference type="OrthoDB" id="64353at2759"/>
<feature type="region of interest" description="Disordered" evidence="5">
    <location>
        <begin position="269"/>
        <end position="345"/>
    </location>
</feature>
<dbReference type="SMART" id="SM01027">
    <property type="entry name" value="Beta-Casp"/>
    <property type="match status" value="1"/>
</dbReference>
<evidence type="ECO:0000313" key="8">
    <source>
        <dbReference type="Proteomes" id="UP000193411"/>
    </source>
</evidence>
<dbReference type="Proteomes" id="UP000193411">
    <property type="component" value="Unassembled WGS sequence"/>
</dbReference>
<reference evidence="7 8" key="1">
    <citation type="submission" date="2016-07" db="EMBL/GenBank/DDBJ databases">
        <title>Pervasive Adenine N6-methylation of Active Genes in Fungi.</title>
        <authorList>
            <consortium name="DOE Joint Genome Institute"/>
            <person name="Mondo S.J."/>
            <person name="Dannebaum R.O."/>
            <person name="Kuo R.C."/>
            <person name="Labutti K."/>
            <person name="Haridas S."/>
            <person name="Kuo A."/>
            <person name="Salamov A."/>
            <person name="Ahrendt S.R."/>
            <person name="Lipzen A."/>
            <person name="Sullivan W."/>
            <person name="Andreopoulos W.B."/>
            <person name="Clum A."/>
            <person name="Lindquist E."/>
            <person name="Daum C."/>
            <person name="Ramamoorthy G.K."/>
            <person name="Gryganskyi A."/>
            <person name="Culley D."/>
            <person name="Magnuson J.K."/>
            <person name="James T.Y."/>
            <person name="O'Malley M.A."/>
            <person name="Stajich J.E."/>
            <person name="Spatafora J.W."/>
            <person name="Visel A."/>
            <person name="Grigoriev I.V."/>
        </authorList>
    </citation>
    <scope>NUCLEOTIDE SEQUENCE [LARGE SCALE GENOMIC DNA]</scope>
    <source>
        <strain evidence="7 8">PL171</strain>
    </source>
</reference>
<feature type="compositionally biased region" description="Low complexity" evidence="5">
    <location>
        <begin position="302"/>
        <end position="311"/>
    </location>
</feature>
<evidence type="ECO:0000256" key="1">
    <source>
        <dbReference type="ARBA" id="ARBA00004123"/>
    </source>
</evidence>
<comment type="similarity">
    <text evidence="4">Belongs to the metallo-beta-lactamase superfamily. RNA-metabolizing metallo-beta-lactamase-like family. CPSF2/YSH1 subfamily.</text>
</comment>
<proteinExistence type="inferred from homology"/>
<comment type="subcellular location">
    <subcellularLocation>
        <location evidence="1 4">Nucleus</location>
    </subcellularLocation>
</comment>
<feature type="compositionally biased region" description="Basic residues" evidence="5">
    <location>
        <begin position="233"/>
        <end position="242"/>
    </location>
</feature>
<dbReference type="InterPro" id="IPR027075">
    <property type="entry name" value="CPSF2"/>
</dbReference>
<gene>
    <name evidence="7" type="ORF">BCR44DRAFT_1425977</name>
</gene>
<dbReference type="InterPro" id="IPR025069">
    <property type="entry name" value="Cpsf2_C"/>
</dbReference>
<dbReference type="PANTHER" id="PTHR45922:SF1">
    <property type="entry name" value="CLEAVAGE AND POLYADENYLATION SPECIFICITY FACTOR SUBUNIT 2"/>
    <property type="match status" value="1"/>
</dbReference>
<dbReference type="GO" id="GO:0003723">
    <property type="term" value="F:RNA binding"/>
    <property type="evidence" value="ECO:0007669"/>
    <property type="project" value="UniProtKB-KW"/>
</dbReference>
<evidence type="ECO:0000256" key="4">
    <source>
        <dbReference type="RuleBase" id="RU365006"/>
    </source>
</evidence>
<dbReference type="AlphaFoldDB" id="A0A1Y2HZB8"/>
<dbReference type="STRING" id="765915.A0A1Y2HZB8"/>
<accession>A0A1Y2HZB8</accession>
<dbReference type="SUPFAM" id="SSF56281">
    <property type="entry name" value="Metallo-hydrolase/oxidoreductase"/>
    <property type="match status" value="1"/>
</dbReference>
<keyword evidence="3 4" id="KW-0539">Nucleus</keyword>
<name>A0A1Y2HZB8_9FUNG</name>
<sequence length="575" mass="61725">MARHAVVDAFKARDMNVDIESVFSTKLTLLRYSQPYILSGKAQGTVITAFAAGHTDTEDIDAHLSPTSLFMASTDSILPALLRPSLLIASTRLPSGISTKTRDAALFSSITATLHQGGNVLIPTDASSRVLELAHILEDHWHANGLAYPVVIVSHVAPKWYADQLTKNFASRRVHAFDFTYYPDPKVVLATDPEMDFGFARKVFVDNCNGSARNLVVVGERLVSKRVGGGGRGQRKRKRKLRNTLLGTQTRARSRQTCRAGCRGCNRGWSRSRHESSDQHTGHGNRPVCAAPHEVPVRARGRGQAARGIAAELDGGGGGDSSSDEDGRDGVGDDEENEMDPAKKPYVPTKIVEQVTTLDLHVRVKIVDARAIALVGGSAADTDIQREVGGGGAGDDDANAAGPELFAPETGTVVEPQSASYAAAQVKLTDALFTRIKMVKYGEHEIGVITAAVKNGEPHAPEVAAANESNGATEDAMDVDVNEPADQVAAAAAMPPTRSVPVLDVIDALHSQRHPSVVIGTVRLTDFKSVLDEQGFATEFVRGCWSSNGHITVEGQVCPEYYSVRKLLYQQHVTF</sequence>
<dbReference type="GO" id="GO:0005847">
    <property type="term" value="C:mRNA cleavage and polyadenylation specificity factor complex"/>
    <property type="evidence" value="ECO:0007669"/>
    <property type="project" value="InterPro"/>
</dbReference>
<dbReference type="InterPro" id="IPR022712">
    <property type="entry name" value="Beta_Casp"/>
</dbReference>
<organism evidence="7 8">
    <name type="scientific">Catenaria anguillulae PL171</name>
    <dbReference type="NCBI Taxonomy" id="765915"/>
    <lineage>
        <taxon>Eukaryota</taxon>
        <taxon>Fungi</taxon>
        <taxon>Fungi incertae sedis</taxon>
        <taxon>Blastocladiomycota</taxon>
        <taxon>Blastocladiomycetes</taxon>
        <taxon>Blastocladiales</taxon>
        <taxon>Catenariaceae</taxon>
        <taxon>Catenaria</taxon>
    </lineage>
</organism>
<keyword evidence="8" id="KW-1185">Reference proteome</keyword>
<dbReference type="PANTHER" id="PTHR45922">
    <property type="entry name" value="CLEAVAGE AND POLYADENYLATION SPECIFICITY FACTOR SUBUNIT 2"/>
    <property type="match status" value="1"/>
</dbReference>
<dbReference type="GO" id="GO:0006398">
    <property type="term" value="P:mRNA 3'-end processing by stem-loop binding and cleavage"/>
    <property type="evidence" value="ECO:0007669"/>
    <property type="project" value="InterPro"/>
</dbReference>
<dbReference type="InterPro" id="IPR036866">
    <property type="entry name" value="RibonucZ/Hydroxyglut_hydro"/>
</dbReference>
<evidence type="ECO:0000313" key="7">
    <source>
        <dbReference type="EMBL" id="ORZ39956.1"/>
    </source>
</evidence>
<dbReference type="Pfam" id="PF13299">
    <property type="entry name" value="CPSF100_C"/>
    <property type="match status" value="1"/>
</dbReference>
<evidence type="ECO:0000256" key="2">
    <source>
        <dbReference type="ARBA" id="ARBA00022664"/>
    </source>
</evidence>
<protein>
    <recommendedName>
        <fullName evidence="4">Cleavage and polyadenylation specificity factor subunit 2</fullName>
    </recommendedName>
    <alternativeName>
        <fullName evidence="4">Cleavage and polyadenylation specificity factor 100 kDa subunit</fullName>
    </alternativeName>
</protein>
<evidence type="ECO:0000256" key="5">
    <source>
        <dbReference type="SAM" id="MobiDB-lite"/>
    </source>
</evidence>
<feature type="domain" description="Beta-Casp" evidence="6">
    <location>
        <begin position="130"/>
        <end position="222"/>
    </location>
</feature>
<dbReference type="Gene3D" id="3.40.50.10890">
    <property type="match status" value="1"/>
</dbReference>
<evidence type="ECO:0000259" key="6">
    <source>
        <dbReference type="SMART" id="SM01027"/>
    </source>
</evidence>
<keyword evidence="4" id="KW-0694">RNA-binding</keyword>